<evidence type="ECO:0000256" key="1">
    <source>
        <dbReference type="ARBA" id="ARBA00004442"/>
    </source>
</evidence>
<evidence type="ECO:0000256" key="8">
    <source>
        <dbReference type="SAM" id="SignalP"/>
    </source>
</evidence>
<keyword evidence="5" id="KW-0812">Transmembrane</keyword>
<gene>
    <name evidence="9" type="ordered locus">Sterm_3298</name>
</gene>
<evidence type="ECO:0000256" key="6">
    <source>
        <dbReference type="ARBA" id="ARBA00023136"/>
    </source>
</evidence>
<reference evidence="9 10" key="2">
    <citation type="journal article" date="2010" name="Stand. Genomic Sci.">
        <title>Complete genome sequence of Sebaldella termitidis type strain (NCTC 11300).</title>
        <authorList>
            <person name="Harmon-Smith M."/>
            <person name="Celia L."/>
            <person name="Chertkov O."/>
            <person name="Lapidus A."/>
            <person name="Copeland A."/>
            <person name="Glavina Del Rio T."/>
            <person name="Nolan M."/>
            <person name="Lucas S."/>
            <person name="Tice H."/>
            <person name="Cheng J.F."/>
            <person name="Han C."/>
            <person name="Detter J.C."/>
            <person name="Bruce D."/>
            <person name="Goodwin L."/>
            <person name="Pitluck S."/>
            <person name="Pati A."/>
            <person name="Liolios K."/>
            <person name="Ivanova N."/>
            <person name="Mavromatis K."/>
            <person name="Mikhailova N."/>
            <person name="Chen A."/>
            <person name="Palaniappan K."/>
            <person name="Land M."/>
            <person name="Hauser L."/>
            <person name="Chang Y.J."/>
            <person name="Jeffries C.D."/>
            <person name="Brettin T."/>
            <person name="Goker M."/>
            <person name="Beck B."/>
            <person name="Bristow J."/>
            <person name="Eisen J.A."/>
            <person name="Markowitz V."/>
            <person name="Hugenholtz P."/>
            <person name="Kyrpides N.C."/>
            <person name="Klenk H.P."/>
            <person name="Chen F."/>
        </authorList>
    </citation>
    <scope>NUCLEOTIDE SEQUENCE [LARGE SCALE GENOMIC DNA]</scope>
    <source>
        <strain evidence="10">ATCC 33386 / NCTC 11300</strain>
    </source>
</reference>
<evidence type="ECO:0000313" key="9">
    <source>
        <dbReference type="EMBL" id="ACZ10138.1"/>
    </source>
</evidence>
<dbReference type="GO" id="GO:0015288">
    <property type="term" value="F:porin activity"/>
    <property type="evidence" value="ECO:0007669"/>
    <property type="project" value="TreeGrafter"/>
</dbReference>
<keyword evidence="3" id="KW-0813">Transport</keyword>
<dbReference type="STRING" id="526218.Sterm_3298"/>
<sequence>MKKLAVYLTLCLSALAAEKITIQEAAEMALKNNRDIKIEMKNLENSDLDVRKSWKDSFFKVNFISNEMFFTAEGSNAQVPDGKHGQAISLEQPIFQGGKIAAGIKTAKTAKNLSMYQLEKSKKDTVLNVIDMYIEVLNYENKTEVLQSSEKSLNENLRIIKEKYNVRLATRPDLLEAERSVLEVKAQILDNQNQVNIAKDNLIKALGMRVGSDIEVVPFTVADKFSSKINYTEDIIRLEDENSEYKISELQSEISKINIDSAKSIYYPTINASVSYGTDSQPEFSDSFKGENSFMTFGVTFKWQLFDWGSAKDDVKKAKNNLEISKLKQTNVLEDVRTALKSTYMDIVHSEKVLETKQKAVETAAEVYKLETERYQYNLITLRDLLNAEVKLRESKIDYISTRLNYYYLISKYESMFN</sequence>
<dbReference type="GO" id="GO:1990281">
    <property type="term" value="C:efflux pump complex"/>
    <property type="evidence" value="ECO:0007669"/>
    <property type="project" value="TreeGrafter"/>
</dbReference>
<accession>D1APV4</accession>
<dbReference type="Proteomes" id="UP000000845">
    <property type="component" value="Chromosome"/>
</dbReference>
<dbReference type="HOGENOM" id="CLU_012817_10_4_0"/>
<keyword evidence="7" id="KW-0998">Cell outer membrane</keyword>
<dbReference type="Gene3D" id="1.20.1600.10">
    <property type="entry name" value="Outer membrane efflux proteins (OEP)"/>
    <property type="match status" value="1"/>
</dbReference>
<dbReference type="KEGG" id="str:Sterm_3298"/>
<protein>
    <submittedName>
        <fullName evidence="9">Outer membrane efflux protein</fullName>
    </submittedName>
</protein>
<keyword evidence="6" id="KW-0472">Membrane</keyword>
<dbReference type="eggNOG" id="COG1538">
    <property type="taxonomic scope" value="Bacteria"/>
</dbReference>
<dbReference type="PANTHER" id="PTHR30026">
    <property type="entry name" value="OUTER MEMBRANE PROTEIN TOLC"/>
    <property type="match status" value="1"/>
</dbReference>
<evidence type="ECO:0000256" key="4">
    <source>
        <dbReference type="ARBA" id="ARBA00022452"/>
    </source>
</evidence>
<keyword evidence="8" id="KW-0732">Signal</keyword>
<dbReference type="GO" id="GO:0015562">
    <property type="term" value="F:efflux transmembrane transporter activity"/>
    <property type="evidence" value="ECO:0007669"/>
    <property type="project" value="InterPro"/>
</dbReference>
<dbReference type="InterPro" id="IPR051906">
    <property type="entry name" value="TolC-like"/>
</dbReference>
<dbReference type="PANTHER" id="PTHR30026:SF20">
    <property type="entry name" value="OUTER MEMBRANE PROTEIN TOLC"/>
    <property type="match status" value="1"/>
</dbReference>
<evidence type="ECO:0000256" key="3">
    <source>
        <dbReference type="ARBA" id="ARBA00022448"/>
    </source>
</evidence>
<evidence type="ECO:0000256" key="2">
    <source>
        <dbReference type="ARBA" id="ARBA00007613"/>
    </source>
</evidence>
<keyword evidence="10" id="KW-1185">Reference proteome</keyword>
<name>D1APV4_SEBTE</name>
<dbReference type="AlphaFoldDB" id="D1APV4"/>
<dbReference type="Pfam" id="PF02321">
    <property type="entry name" value="OEP"/>
    <property type="match status" value="2"/>
</dbReference>
<proteinExistence type="inferred from homology"/>
<reference evidence="10" key="1">
    <citation type="submission" date="2009-09" db="EMBL/GenBank/DDBJ databases">
        <title>The complete chromosome of Sebaldella termitidis ATCC 33386.</title>
        <authorList>
            <consortium name="US DOE Joint Genome Institute (JGI-PGF)"/>
            <person name="Lucas S."/>
            <person name="Copeland A."/>
            <person name="Lapidus A."/>
            <person name="Glavina del Rio T."/>
            <person name="Dalin E."/>
            <person name="Tice H."/>
            <person name="Bruce D."/>
            <person name="Goodwin L."/>
            <person name="Pitluck S."/>
            <person name="Kyrpides N."/>
            <person name="Mavromatis K."/>
            <person name="Ivanova N."/>
            <person name="Mikhailova N."/>
            <person name="Sims D."/>
            <person name="Meincke L."/>
            <person name="Brettin T."/>
            <person name="Detter J.C."/>
            <person name="Han C."/>
            <person name="Larimer F."/>
            <person name="Land M."/>
            <person name="Hauser L."/>
            <person name="Markowitz V."/>
            <person name="Cheng J.F."/>
            <person name="Hugenholtz P."/>
            <person name="Woyke T."/>
            <person name="Wu D."/>
            <person name="Eisen J.A."/>
        </authorList>
    </citation>
    <scope>NUCLEOTIDE SEQUENCE [LARGE SCALE GENOMIC DNA]</scope>
    <source>
        <strain evidence="10">ATCC 33386 / NCTC 11300</strain>
    </source>
</reference>
<organism evidence="9 10">
    <name type="scientific">Sebaldella termitidis (strain ATCC 33386 / NCTC 11300)</name>
    <dbReference type="NCBI Taxonomy" id="526218"/>
    <lineage>
        <taxon>Bacteria</taxon>
        <taxon>Fusobacteriati</taxon>
        <taxon>Fusobacteriota</taxon>
        <taxon>Fusobacteriia</taxon>
        <taxon>Fusobacteriales</taxon>
        <taxon>Leptotrichiaceae</taxon>
        <taxon>Sebaldella</taxon>
    </lineage>
</organism>
<dbReference type="InterPro" id="IPR003423">
    <property type="entry name" value="OMP_efflux"/>
</dbReference>
<evidence type="ECO:0000313" key="10">
    <source>
        <dbReference type="Proteomes" id="UP000000845"/>
    </source>
</evidence>
<dbReference type="RefSeq" id="WP_012862720.1">
    <property type="nucleotide sequence ID" value="NC_013517.1"/>
</dbReference>
<evidence type="ECO:0000256" key="5">
    <source>
        <dbReference type="ARBA" id="ARBA00022692"/>
    </source>
</evidence>
<dbReference type="EMBL" id="CP001739">
    <property type="protein sequence ID" value="ACZ10138.1"/>
    <property type="molecule type" value="Genomic_DNA"/>
</dbReference>
<comment type="subcellular location">
    <subcellularLocation>
        <location evidence="1">Cell outer membrane</location>
    </subcellularLocation>
</comment>
<keyword evidence="4" id="KW-1134">Transmembrane beta strand</keyword>
<feature type="chain" id="PRO_5003020378" evidence="8">
    <location>
        <begin position="17"/>
        <end position="418"/>
    </location>
</feature>
<comment type="similarity">
    <text evidence="2">Belongs to the outer membrane factor (OMF) (TC 1.B.17) family.</text>
</comment>
<feature type="signal peptide" evidence="8">
    <location>
        <begin position="1"/>
        <end position="16"/>
    </location>
</feature>
<dbReference type="GO" id="GO:0009279">
    <property type="term" value="C:cell outer membrane"/>
    <property type="evidence" value="ECO:0007669"/>
    <property type="project" value="UniProtKB-SubCell"/>
</dbReference>
<dbReference type="SUPFAM" id="SSF56954">
    <property type="entry name" value="Outer membrane efflux proteins (OEP)"/>
    <property type="match status" value="1"/>
</dbReference>
<evidence type="ECO:0000256" key="7">
    <source>
        <dbReference type="ARBA" id="ARBA00023237"/>
    </source>
</evidence>